<evidence type="ECO:0000259" key="2">
    <source>
        <dbReference type="Pfam" id="PF13360"/>
    </source>
</evidence>
<protein>
    <recommendedName>
        <fullName evidence="2">Pyrrolo-quinoline quinone repeat domain-containing protein</fullName>
    </recommendedName>
</protein>
<dbReference type="PANTHER" id="PTHR34512">
    <property type="entry name" value="CELL SURFACE PROTEIN"/>
    <property type="match status" value="1"/>
</dbReference>
<sequence length="442" mass="47766">MIQMFHPIKWLPGRVTVMLAAVTLSMLAGSAVYAHVDPHTSYVGNNLDTPVQVPAIKDYWAMAMDKPADDEAMSGGAVAAGENKLFLVQGGQLVAVQTRTGKKLWSFGSGIKTTVVYENGRVYAAANNGTLYAVDAANGKKLWTSSIPSKGVSQLYVNGGRLYALNGDIQAYRITDGSLLWRDDYKESLPGPLLFAGERVFAANIESGAYSYEVLHAFNLQNGKEAWNKMNKGFPIAVEGDTVIVQRQQTIIDKGMLTTLDTLGIETGKAIQSVEYNPEKIDLDKQEFYSPGSAWISGDQVYIAVGLKVYAYPRNEDPDKAAMQTYLSPSAGDVRYALGPYAGRLIFSDSQSVFGVKLVNKGPVFYNGGLSNPVARIDLIGGGMYVAQTDGRLVAIDLVKAQPVSQLLTYGRVFGPTFKADGMIVVQTKGKLLAFPEPASLK</sequence>
<dbReference type="Pfam" id="PF13360">
    <property type="entry name" value="PQQ_2"/>
    <property type="match status" value="1"/>
</dbReference>
<dbReference type="InterPro" id="IPR011047">
    <property type="entry name" value="Quinoprotein_ADH-like_sf"/>
</dbReference>
<dbReference type="InterPro" id="IPR018391">
    <property type="entry name" value="PQQ_b-propeller_rpt"/>
</dbReference>
<dbReference type="Proteomes" id="UP000612456">
    <property type="component" value="Unassembled WGS sequence"/>
</dbReference>
<evidence type="ECO:0000313" key="4">
    <source>
        <dbReference type="Proteomes" id="UP000612456"/>
    </source>
</evidence>
<dbReference type="EMBL" id="BMHP01000004">
    <property type="protein sequence ID" value="GGD86057.1"/>
    <property type="molecule type" value="Genomic_DNA"/>
</dbReference>
<name>A0A916ZC06_9BACL</name>
<organism evidence="3 4">
    <name type="scientific">Paenibacillus nasutitermitis</name>
    <dbReference type="NCBI Taxonomy" id="1652958"/>
    <lineage>
        <taxon>Bacteria</taxon>
        <taxon>Bacillati</taxon>
        <taxon>Bacillota</taxon>
        <taxon>Bacilli</taxon>
        <taxon>Bacillales</taxon>
        <taxon>Paenibacillaceae</taxon>
        <taxon>Paenibacillus</taxon>
    </lineage>
</organism>
<accession>A0A916ZC06</accession>
<gene>
    <name evidence="3" type="ORF">GCM10010911_50560</name>
</gene>
<dbReference type="AlphaFoldDB" id="A0A916ZC06"/>
<dbReference type="InterPro" id="IPR002372">
    <property type="entry name" value="PQQ_rpt_dom"/>
</dbReference>
<feature type="chain" id="PRO_5036837192" description="Pyrrolo-quinoline quinone repeat domain-containing protein" evidence="1">
    <location>
        <begin position="35"/>
        <end position="442"/>
    </location>
</feature>
<evidence type="ECO:0000313" key="3">
    <source>
        <dbReference type="EMBL" id="GGD86057.1"/>
    </source>
</evidence>
<dbReference type="PANTHER" id="PTHR34512:SF30">
    <property type="entry name" value="OUTER MEMBRANE PROTEIN ASSEMBLY FACTOR BAMB"/>
    <property type="match status" value="1"/>
</dbReference>
<comment type="caution">
    <text evidence="3">The sequence shown here is derived from an EMBL/GenBank/DDBJ whole genome shotgun (WGS) entry which is preliminary data.</text>
</comment>
<dbReference type="SUPFAM" id="SSF50998">
    <property type="entry name" value="Quinoprotein alcohol dehydrogenase-like"/>
    <property type="match status" value="1"/>
</dbReference>
<dbReference type="InterPro" id="IPR015943">
    <property type="entry name" value="WD40/YVTN_repeat-like_dom_sf"/>
</dbReference>
<reference evidence="3" key="2">
    <citation type="submission" date="2020-09" db="EMBL/GenBank/DDBJ databases">
        <authorList>
            <person name="Sun Q."/>
            <person name="Zhou Y."/>
        </authorList>
    </citation>
    <scope>NUCLEOTIDE SEQUENCE</scope>
    <source>
        <strain evidence="3">CGMCC 1.15178</strain>
    </source>
</reference>
<keyword evidence="1" id="KW-0732">Signal</keyword>
<feature type="domain" description="Pyrrolo-quinoline quinone repeat" evidence="2">
    <location>
        <begin position="91"/>
        <end position="304"/>
    </location>
</feature>
<keyword evidence="4" id="KW-1185">Reference proteome</keyword>
<proteinExistence type="predicted"/>
<dbReference type="Gene3D" id="2.130.10.10">
    <property type="entry name" value="YVTN repeat-like/Quinoprotein amine dehydrogenase"/>
    <property type="match status" value="1"/>
</dbReference>
<dbReference type="SMART" id="SM00564">
    <property type="entry name" value="PQQ"/>
    <property type="match status" value="4"/>
</dbReference>
<evidence type="ECO:0000256" key="1">
    <source>
        <dbReference type="SAM" id="SignalP"/>
    </source>
</evidence>
<feature type="signal peptide" evidence="1">
    <location>
        <begin position="1"/>
        <end position="34"/>
    </location>
</feature>
<reference evidence="3" key="1">
    <citation type="journal article" date="2014" name="Int. J. Syst. Evol. Microbiol.">
        <title>Complete genome sequence of Corynebacterium casei LMG S-19264T (=DSM 44701T), isolated from a smear-ripened cheese.</title>
        <authorList>
            <consortium name="US DOE Joint Genome Institute (JGI-PGF)"/>
            <person name="Walter F."/>
            <person name="Albersmeier A."/>
            <person name="Kalinowski J."/>
            <person name="Ruckert C."/>
        </authorList>
    </citation>
    <scope>NUCLEOTIDE SEQUENCE</scope>
    <source>
        <strain evidence="3">CGMCC 1.15178</strain>
    </source>
</reference>